<dbReference type="FunFam" id="1.20.1270.10:FF:000024">
    <property type="entry name" value="Heat shock protein 70"/>
    <property type="match status" value="1"/>
</dbReference>
<reference evidence="6 7" key="1">
    <citation type="journal article" date="2018" name="Elife">
        <title>Firefly genomes illuminate parallel origins of bioluminescence in beetles.</title>
        <authorList>
            <person name="Fallon T.R."/>
            <person name="Lower S.E."/>
            <person name="Chang C.H."/>
            <person name="Bessho-Uehara M."/>
            <person name="Martin G.J."/>
            <person name="Bewick A.J."/>
            <person name="Behringer M."/>
            <person name="Debat H.J."/>
            <person name="Wong I."/>
            <person name="Day J.C."/>
            <person name="Suvorov A."/>
            <person name="Silva C.J."/>
            <person name="Stanger-Hall K.F."/>
            <person name="Hall D.W."/>
            <person name="Schmitz R.J."/>
            <person name="Nelson D.R."/>
            <person name="Lewis S.M."/>
            <person name="Shigenobu S."/>
            <person name="Bybee S.M."/>
            <person name="Larracuente A.M."/>
            <person name="Oba Y."/>
            <person name="Weng J.K."/>
        </authorList>
    </citation>
    <scope>NUCLEOTIDE SEQUENCE [LARGE SCALE GENOMIC DNA]</scope>
    <source>
        <strain evidence="6">1611_PpyrPB1</strain>
        <tissue evidence="6">Whole body</tissue>
    </source>
</reference>
<keyword evidence="4" id="KW-0346">Stress response</keyword>
<keyword evidence="2" id="KW-0547">Nucleotide-binding</keyword>
<name>A0A5N4APJ9_PHOPY</name>
<feature type="compositionally biased region" description="Polar residues" evidence="5">
    <location>
        <begin position="146"/>
        <end position="158"/>
    </location>
</feature>
<dbReference type="Proteomes" id="UP000327044">
    <property type="component" value="Unassembled WGS sequence"/>
</dbReference>
<accession>A0A5N4APJ9</accession>
<gene>
    <name evidence="6" type="ORF">PPYR_07106</name>
</gene>
<keyword evidence="7" id="KW-1185">Reference proteome</keyword>
<evidence type="ECO:0000256" key="1">
    <source>
        <dbReference type="ARBA" id="ARBA00007381"/>
    </source>
</evidence>
<evidence type="ECO:0000256" key="5">
    <source>
        <dbReference type="SAM" id="MobiDB-lite"/>
    </source>
</evidence>
<sequence>MDANGILNVSAKDTSSGISQQITIKNDKGRLSQRDIDQMVADAEKYKEEDEKQRARIAARNQLEGYVFNLKQALSDVGDKLSAEDKQTVESACAGCLKWLDNNLLAEKEEYEDQQKQLTNLCSPMMSKLYASGGVGQQNGPMPGNCGQQAGRFNTQGPTIEEVD</sequence>
<dbReference type="InterPro" id="IPR029047">
    <property type="entry name" value="HSP70_peptide-bd_sf"/>
</dbReference>
<evidence type="ECO:0008006" key="8">
    <source>
        <dbReference type="Google" id="ProtNLM"/>
    </source>
</evidence>
<dbReference type="InterPro" id="IPR029048">
    <property type="entry name" value="HSP70_C_sf"/>
</dbReference>
<dbReference type="FunFam" id="2.60.34.10:FF:000056">
    <property type="entry name" value="Protein CBG18239"/>
    <property type="match status" value="1"/>
</dbReference>
<dbReference type="InParanoid" id="A0A5N4APJ9"/>
<dbReference type="InterPro" id="IPR013126">
    <property type="entry name" value="Hsp_70_fam"/>
</dbReference>
<dbReference type="SUPFAM" id="SSF100934">
    <property type="entry name" value="Heat shock protein 70kD (HSP70), C-terminal subdomain"/>
    <property type="match status" value="1"/>
</dbReference>
<dbReference type="SUPFAM" id="SSF100920">
    <property type="entry name" value="Heat shock protein 70kD (HSP70), peptide-binding domain"/>
    <property type="match status" value="1"/>
</dbReference>
<dbReference type="Gene3D" id="2.60.34.10">
    <property type="entry name" value="Substrate Binding Domain Of DNAk, Chain A, domain 1"/>
    <property type="match status" value="1"/>
</dbReference>
<keyword evidence="3" id="KW-0067">ATP-binding</keyword>
<dbReference type="Pfam" id="PF00012">
    <property type="entry name" value="HSP70"/>
    <property type="match status" value="1"/>
</dbReference>
<evidence type="ECO:0000313" key="6">
    <source>
        <dbReference type="EMBL" id="KAB0799226.1"/>
    </source>
</evidence>
<evidence type="ECO:0000256" key="2">
    <source>
        <dbReference type="ARBA" id="ARBA00022741"/>
    </source>
</evidence>
<dbReference type="GO" id="GO:0005524">
    <property type="term" value="F:ATP binding"/>
    <property type="evidence" value="ECO:0007669"/>
    <property type="project" value="UniProtKB-KW"/>
</dbReference>
<dbReference type="Gene3D" id="1.20.1270.10">
    <property type="match status" value="1"/>
</dbReference>
<dbReference type="EMBL" id="VVIM01000005">
    <property type="protein sequence ID" value="KAB0799226.1"/>
    <property type="molecule type" value="Genomic_DNA"/>
</dbReference>
<dbReference type="PANTHER" id="PTHR19375">
    <property type="entry name" value="HEAT SHOCK PROTEIN 70KDA"/>
    <property type="match status" value="1"/>
</dbReference>
<evidence type="ECO:0000256" key="3">
    <source>
        <dbReference type="ARBA" id="ARBA00022840"/>
    </source>
</evidence>
<comment type="similarity">
    <text evidence="1">Belongs to the heat shock protein 70 family.</text>
</comment>
<comment type="caution">
    <text evidence="6">The sequence shown here is derived from an EMBL/GenBank/DDBJ whole genome shotgun (WGS) entry which is preliminary data.</text>
</comment>
<feature type="region of interest" description="Disordered" evidence="5">
    <location>
        <begin position="133"/>
        <end position="164"/>
    </location>
</feature>
<dbReference type="GO" id="GO:0140662">
    <property type="term" value="F:ATP-dependent protein folding chaperone"/>
    <property type="evidence" value="ECO:0007669"/>
    <property type="project" value="InterPro"/>
</dbReference>
<evidence type="ECO:0000313" key="7">
    <source>
        <dbReference type="Proteomes" id="UP000327044"/>
    </source>
</evidence>
<organism evidence="6 7">
    <name type="scientific">Photinus pyralis</name>
    <name type="common">Common eastern firefly</name>
    <name type="synonym">Lampyris pyralis</name>
    <dbReference type="NCBI Taxonomy" id="7054"/>
    <lineage>
        <taxon>Eukaryota</taxon>
        <taxon>Metazoa</taxon>
        <taxon>Ecdysozoa</taxon>
        <taxon>Arthropoda</taxon>
        <taxon>Hexapoda</taxon>
        <taxon>Insecta</taxon>
        <taxon>Pterygota</taxon>
        <taxon>Neoptera</taxon>
        <taxon>Endopterygota</taxon>
        <taxon>Coleoptera</taxon>
        <taxon>Polyphaga</taxon>
        <taxon>Elateriformia</taxon>
        <taxon>Elateroidea</taxon>
        <taxon>Lampyridae</taxon>
        <taxon>Lampyrinae</taxon>
        <taxon>Photinus</taxon>
    </lineage>
</organism>
<proteinExistence type="inferred from homology"/>
<protein>
    <recommendedName>
        <fullName evidence="8">Heat shock protein 70</fullName>
    </recommendedName>
</protein>
<evidence type="ECO:0000256" key="4">
    <source>
        <dbReference type="ARBA" id="ARBA00023016"/>
    </source>
</evidence>
<dbReference type="AlphaFoldDB" id="A0A5N4APJ9"/>